<gene>
    <name evidence="1" type="ORF">RHMOL_Rhmol07G0137000</name>
</gene>
<dbReference type="EMBL" id="CM046394">
    <property type="protein sequence ID" value="KAI8546658.1"/>
    <property type="molecule type" value="Genomic_DNA"/>
</dbReference>
<reference evidence="1" key="1">
    <citation type="submission" date="2022-02" db="EMBL/GenBank/DDBJ databases">
        <title>Plant Genome Project.</title>
        <authorList>
            <person name="Zhang R.-G."/>
        </authorList>
    </citation>
    <scope>NUCLEOTIDE SEQUENCE</scope>
    <source>
        <strain evidence="1">AT1</strain>
    </source>
</reference>
<organism evidence="1 2">
    <name type="scientific">Rhododendron molle</name>
    <name type="common">Chinese azalea</name>
    <name type="synonym">Azalea mollis</name>
    <dbReference type="NCBI Taxonomy" id="49168"/>
    <lineage>
        <taxon>Eukaryota</taxon>
        <taxon>Viridiplantae</taxon>
        <taxon>Streptophyta</taxon>
        <taxon>Embryophyta</taxon>
        <taxon>Tracheophyta</taxon>
        <taxon>Spermatophyta</taxon>
        <taxon>Magnoliopsida</taxon>
        <taxon>eudicotyledons</taxon>
        <taxon>Gunneridae</taxon>
        <taxon>Pentapetalae</taxon>
        <taxon>asterids</taxon>
        <taxon>Ericales</taxon>
        <taxon>Ericaceae</taxon>
        <taxon>Ericoideae</taxon>
        <taxon>Rhodoreae</taxon>
        <taxon>Rhododendron</taxon>
    </lineage>
</organism>
<protein>
    <submittedName>
        <fullName evidence="1">Uncharacterized protein</fullName>
    </submittedName>
</protein>
<keyword evidence="2" id="KW-1185">Reference proteome</keyword>
<accession>A0ACC0N275</accession>
<comment type="caution">
    <text evidence="1">The sequence shown here is derived from an EMBL/GenBank/DDBJ whole genome shotgun (WGS) entry which is preliminary data.</text>
</comment>
<dbReference type="Proteomes" id="UP001062846">
    <property type="component" value="Chromosome 7"/>
</dbReference>
<evidence type="ECO:0000313" key="1">
    <source>
        <dbReference type="EMBL" id="KAI8546658.1"/>
    </source>
</evidence>
<name>A0ACC0N275_RHOML</name>
<sequence length="286" mass="33066">MLYASRNMLHEPWKGANAPTVALHVDDKNVNVQTISMTLAYLYGHQSKLNDRLIVMLFVCLLLLLFFTFKYLIRVGCTKAITSQRQFGDELRFMKKLSHGDLLALDPTQLVMDLSYEDGLAATCPRFLRLRILELQRHTATRYVYYLIDSKNAEIRVAAAISYDNATVKYIADTEFVKKYSSLYQLEDIFEWDVADDFKTWIESILAQKPKFIHPYHRSSKYLTMDEDIPIIHYVIMTACPPISYRATRHAFRSAILIQSDILQKLVLPSPVHISDARNLSTDLNF</sequence>
<proteinExistence type="predicted"/>
<evidence type="ECO:0000313" key="2">
    <source>
        <dbReference type="Proteomes" id="UP001062846"/>
    </source>
</evidence>